<gene>
    <name evidence="1" type="ORF">METZ01_LOCUS410539</name>
</gene>
<reference evidence="1" key="1">
    <citation type="submission" date="2018-05" db="EMBL/GenBank/DDBJ databases">
        <authorList>
            <person name="Lanie J.A."/>
            <person name="Ng W.-L."/>
            <person name="Kazmierczak K.M."/>
            <person name="Andrzejewski T.M."/>
            <person name="Davidsen T.M."/>
            <person name="Wayne K.J."/>
            <person name="Tettelin H."/>
            <person name="Glass J.I."/>
            <person name="Rusch D."/>
            <person name="Podicherti R."/>
            <person name="Tsui H.-C.T."/>
            <person name="Winkler M.E."/>
        </authorList>
    </citation>
    <scope>NUCLEOTIDE SEQUENCE</scope>
</reference>
<evidence type="ECO:0000313" key="1">
    <source>
        <dbReference type="EMBL" id="SVD57685.1"/>
    </source>
</evidence>
<sequence length="76" mass="8758">YIQGHPNNTHGDLYSLSVYKRVIVIEKGRDIKQDVGFRIPSMGGCFTGKEYLPNLETMEDFAKEKKEKFPPGYFVE</sequence>
<proteinExistence type="predicted"/>
<feature type="non-terminal residue" evidence="1">
    <location>
        <position position="1"/>
    </location>
</feature>
<dbReference type="EMBL" id="UINC01159541">
    <property type="protein sequence ID" value="SVD57685.1"/>
    <property type="molecule type" value="Genomic_DNA"/>
</dbReference>
<accession>A0A382WH72</accession>
<organism evidence="1">
    <name type="scientific">marine metagenome</name>
    <dbReference type="NCBI Taxonomy" id="408172"/>
    <lineage>
        <taxon>unclassified sequences</taxon>
        <taxon>metagenomes</taxon>
        <taxon>ecological metagenomes</taxon>
    </lineage>
</organism>
<name>A0A382WH72_9ZZZZ</name>
<dbReference type="AlphaFoldDB" id="A0A382WH72"/>
<protein>
    <submittedName>
        <fullName evidence="1">Uncharacterized protein</fullName>
    </submittedName>
</protein>